<evidence type="ECO:0000256" key="1">
    <source>
        <dbReference type="SAM" id="Phobius"/>
    </source>
</evidence>
<sequence length="64" mass="6956">MSQVLSLFRSPLFRWGIAVFDAALVAAAGFFIVEDETVQLLVYAFAAAGLVLTPLILKRAAEKE</sequence>
<dbReference type="AlphaFoldDB" id="A0AAP3E358"/>
<accession>A0AAP3E358</accession>
<keyword evidence="1" id="KW-0812">Transmembrane</keyword>
<organism evidence="2 3">
    <name type="scientific">Natronoglomus mannanivorans</name>
    <dbReference type="NCBI Taxonomy" id="2979990"/>
    <lineage>
        <taxon>Archaea</taxon>
        <taxon>Methanobacteriati</taxon>
        <taxon>Methanobacteriota</taxon>
        <taxon>Stenosarchaea group</taxon>
        <taxon>Halobacteria</taxon>
        <taxon>Halobacteriales</taxon>
        <taxon>Natrialbaceae</taxon>
        <taxon>Natronoglomus</taxon>
    </lineage>
</organism>
<feature type="transmembrane region" description="Helical" evidence="1">
    <location>
        <begin position="38"/>
        <end position="57"/>
    </location>
</feature>
<feature type="transmembrane region" description="Helical" evidence="1">
    <location>
        <begin position="12"/>
        <end position="32"/>
    </location>
</feature>
<proteinExistence type="predicted"/>
<keyword evidence="1" id="KW-0472">Membrane</keyword>
<keyword evidence="1" id="KW-1133">Transmembrane helix</keyword>
<gene>
    <name evidence="2" type="ORF">OB960_18175</name>
</gene>
<comment type="caution">
    <text evidence="2">The sequence shown here is derived from an EMBL/GenBank/DDBJ whole genome shotgun (WGS) entry which is preliminary data.</text>
</comment>
<reference evidence="2" key="1">
    <citation type="submission" date="2022-09" db="EMBL/GenBank/DDBJ databases">
        <title>Enrichment on poylsaccharides allowed isolation of novel metabolic and taxonomic groups of Haloarchaea.</title>
        <authorList>
            <person name="Sorokin D.Y."/>
            <person name="Elcheninov A.G."/>
            <person name="Khizhniak T.V."/>
            <person name="Kolganova T.V."/>
            <person name="Kublanov I.V."/>
        </authorList>
    </citation>
    <scope>NUCLEOTIDE SEQUENCE</scope>
    <source>
        <strain evidence="2">AArc-xg1-1</strain>
    </source>
</reference>
<evidence type="ECO:0000313" key="2">
    <source>
        <dbReference type="EMBL" id="MCU4743318.1"/>
    </source>
</evidence>
<protein>
    <submittedName>
        <fullName evidence="2">Uncharacterized protein</fullName>
    </submittedName>
</protein>
<dbReference type="RefSeq" id="WP_338005135.1">
    <property type="nucleotide sequence ID" value="NZ_JAOPKA010000014.1"/>
</dbReference>
<evidence type="ECO:0000313" key="3">
    <source>
        <dbReference type="Proteomes" id="UP001321018"/>
    </source>
</evidence>
<name>A0AAP3E358_9EURY</name>
<dbReference type="Proteomes" id="UP001321018">
    <property type="component" value="Unassembled WGS sequence"/>
</dbReference>
<dbReference type="EMBL" id="JAOPKA010000014">
    <property type="protein sequence ID" value="MCU4743318.1"/>
    <property type="molecule type" value="Genomic_DNA"/>
</dbReference>